<keyword evidence="2" id="KW-1185">Reference proteome</keyword>
<dbReference type="RefSeq" id="WP_405311396.1">
    <property type="nucleotide sequence ID" value="NZ_CP088155.1"/>
</dbReference>
<protein>
    <recommendedName>
        <fullName evidence="3">DUF1292 domain-containing protein</fullName>
    </recommendedName>
</protein>
<dbReference type="EMBL" id="CP088155">
    <property type="protein sequence ID" value="WYM97127.1"/>
    <property type="molecule type" value="Genomic_DNA"/>
</dbReference>
<organism evidence="1 2">
    <name type="scientific">Metamycoplasma faucium</name>
    <dbReference type="NCBI Taxonomy" id="56142"/>
    <lineage>
        <taxon>Bacteria</taxon>
        <taxon>Bacillati</taxon>
        <taxon>Mycoplasmatota</taxon>
        <taxon>Mycoplasmoidales</taxon>
        <taxon>Metamycoplasmataceae</taxon>
        <taxon>Metamycoplasma</taxon>
    </lineage>
</organism>
<name>A0ABZ2TL47_9BACT</name>
<dbReference type="Proteomes" id="UP001622612">
    <property type="component" value="Chromosome"/>
</dbReference>
<proteinExistence type="predicted"/>
<evidence type="ECO:0000313" key="2">
    <source>
        <dbReference type="Proteomes" id="UP001622612"/>
    </source>
</evidence>
<reference evidence="1" key="1">
    <citation type="submission" date="2021-11" db="EMBL/GenBank/DDBJ databases">
        <title>The first genome sequence of unculturable Mycoplasma faucium obtained by de novo assembly of metagenomic reads.</title>
        <authorList>
            <person name="Sabat A.J."/>
            <person name="Bathoorn E."/>
            <person name="Akkerboom V."/>
            <person name="Friedrich A.W."/>
        </authorList>
    </citation>
    <scope>NUCLEOTIDE SEQUENCE [LARGE SCALE GENOMIC DNA]</scope>
    <source>
        <strain evidence="1">UMCG-MFM1</strain>
    </source>
</reference>
<accession>A0ABZ2TL47</accession>
<evidence type="ECO:0008006" key="3">
    <source>
        <dbReference type="Google" id="ProtNLM"/>
    </source>
</evidence>
<evidence type="ECO:0000313" key="1">
    <source>
        <dbReference type="EMBL" id="WYM97127.1"/>
    </source>
</evidence>
<sequence length="117" mass="13976">MKNRSDIYNDNNKLILQVQDFESDAYIIFTFEENKDNYAVITDGVEIIWLLKKVESTKDNYIKYMLTSEKEFNIFLNEIREYIINNQILAIDNKTSLAQILDEQINEMHEEDLKNEN</sequence>
<gene>
    <name evidence="1" type="ORF">LQ356_02915</name>
</gene>